<feature type="non-terminal residue" evidence="1">
    <location>
        <position position="1"/>
    </location>
</feature>
<comment type="caution">
    <text evidence="1">The sequence shown here is derived from an EMBL/GenBank/DDBJ whole genome shotgun (WGS) entry which is preliminary data.</text>
</comment>
<accession>A0ABN9ET88</accession>
<organism evidence="1 2">
    <name type="scientific">Staurois parvus</name>
    <dbReference type="NCBI Taxonomy" id="386267"/>
    <lineage>
        <taxon>Eukaryota</taxon>
        <taxon>Metazoa</taxon>
        <taxon>Chordata</taxon>
        <taxon>Craniata</taxon>
        <taxon>Vertebrata</taxon>
        <taxon>Euteleostomi</taxon>
        <taxon>Amphibia</taxon>
        <taxon>Batrachia</taxon>
        <taxon>Anura</taxon>
        <taxon>Neobatrachia</taxon>
        <taxon>Ranoidea</taxon>
        <taxon>Ranidae</taxon>
        <taxon>Staurois</taxon>
    </lineage>
</organism>
<sequence>ALLGTDWHNRWTLTGATDWQHCWAALLGTGGCTAGWHSVGHRWAELVGGTAGYDHQGTDQQCPDDRCRSLL</sequence>
<protein>
    <submittedName>
        <fullName evidence="1">Uncharacterized protein</fullName>
    </submittedName>
</protein>
<name>A0ABN9ET88_9NEOB</name>
<keyword evidence="2" id="KW-1185">Reference proteome</keyword>
<evidence type="ECO:0000313" key="2">
    <source>
        <dbReference type="Proteomes" id="UP001162483"/>
    </source>
</evidence>
<proteinExistence type="predicted"/>
<gene>
    <name evidence="1" type="ORF">SPARVUS_LOCUS10384322</name>
</gene>
<dbReference type="EMBL" id="CATNWA010015762">
    <property type="protein sequence ID" value="CAI9586533.1"/>
    <property type="molecule type" value="Genomic_DNA"/>
</dbReference>
<reference evidence="1" key="1">
    <citation type="submission" date="2023-05" db="EMBL/GenBank/DDBJ databases">
        <authorList>
            <person name="Stuckert A."/>
        </authorList>
    </citation>
    <scope>NUCLEOTIDE SEQUENCE</scope>
</reference>
<evidence type="ECO:0000313" key="1">
    <source>
        <dbReference type="EMBL" id="CAI9586533.1"/>
    </source>
</evidence>
<dbReference type="Proteomes" id="UP001162483">
    <property type="component" value="Unassembled WGS sequence"/>
</dbReference>